<accession>A0A8H6U1U6</accession>
<keyword evidence="3" id="KW-1185">Reference proteome</keyword>
<evidence type="ECO:0000313" key="3">
    <source>
        <dbReference type="Proteomes" id="UP000620124"/>
    </source>
</evidence>
<gene>
    <name evidence="2" type="ORF">MVEN_02548200</name>
</gene>
<evidence type="ECO:0000256" key="1">
    <source>
        <dbReference type="SAM" id="MobiDB-lite"/>
    </source>
</evidence>
<dbReference type="Proteomes" id="UP000620124">
    <property type="component" value="Unassembled WGS sequence"/>
</dbReference>
<proteinExistence type="predicted"/>
<sequence length="134" mass="14754">MTGTPTYYAEPRNNTRSATEIREQAATISGLDSEPGNVVLKASQGDQAGNCGALGIGERCSEREDRRGAEDAAAEAAIPDRMLFRPEFLEFMRDTFPGEVMRTCKGHRRMCRGRDCCRRRESPGHGSEVEARAS</sequence>
<feature type="region of interest" description="Disordered" evidence="1">
    <location>
        <begin position="27"/>
        <end position="48"/>
    </location>
</feature>
<dbReference type="EMBL" id="JACAZI010000036">
    <property type="protein sequence ID" value="KAF7328328.1"/>
    <property type="molecule type" value="Genomic_DNA"/>
</dbReference>
<reference evidence="2" key="1">
    <citation type="submission" date="2020-05" db="EMBL/GenBank/DDBJ databases">
        <title>Mycena genomes resolve the evolution of fungal bioluminescence.</title>
        <authorList>
            <person name="Tsai I.J."/>
        </authorList>
    </citation>
    <scope>NUCLEOTIDE SEQUENCE</scope>
    <source>
        <strain evidence="2">CCC161011</strain>
    </source>
</reference>
<dbReference type="OrthoDB" id="3006343at2759"/>
<protein>
    <submittedName>
        <fullName evidence="2">Uncharacterized protein</fullName>
    </submittedName>
</protein>
<name>A0A8H6U1U6_9AGAR</name>
<dbReference type="AlphaFoldDB" id="A0A8H6U1U6"/>
<comment type="caution">
    <text evidence="2">The sequence shown here is derived from an EMBL/GenBank/DDBJ whole genome shotgun (WGS) entry which is preliminary data.</text>
</comment>
<evidence type="ECO:0000313" key="2">
    <source>
        <dbReference type="EMBL" id="KAF7328328.1"/>
    </source>
</evidence>
<organism evidence="2 3">
    <name type="scientific">Mycena venus</name>
    <dbReference type="NCBI Taxonomy" id="2733690"/>
    <lineage>
        <taxon>Eukaryota</taxon>
        <taxon>Fungi</taxon>
        <taxon>Dikarya</taxon>
        <taxon>Basidiomycota</taxon>
        <taxon>Agaricomycotina</taxon>
        <taxon>Agaricomycetes</taxon>
        <taxon>Agaricomycetidae</taxon>
        <taxon>Agaricales</taxon>
        <taxon>Marasmiineae</taxon>
        <taxon>Mycenaceae</taxon>
        <taxon>Mycena</taxon>
    </lineage>
</organism>